<evidence type="ECO:0000256" key="1">
    <source>
        <dbReference type="ARBA" id="ARBA00023015"/>
    </source>
</evidence>
<evidence type="ECO:0000313" key="5">
    <source>
        <dbReference type="EMBL" id="SPU43674.1"/>
    </source>
</evidence>
<keyword evidence="3" id="KW-0804">Transcription</keyword>
<evidence type="ECO:0000256" key="2">
    <source>
        <dbReference type="ARBA" id="ARBA00023125"/>
    </source>
</evidence>
<dbReference type="Pfam" id="PF01638">
    <property type="entry name" value="HxlR"/>
    <property type="match status" value="1"/>
</dbReference>
<feature type="domain" description="HTH hxlR-type" evidence="4">
    <location>
        <begin position="17"/>
        <end position="115"/>
    </location>
</feature>
<organism evidence="5 6">
    <name type="scientific">Brevundimonas diminuta</name>
    <name type="common">Pseudomonas diminuta</name>
    <dbReference type="NCBI Taxonomy" id="293"/>
    <lineage>
        <taxon>Bacteria</taxon>
        <taxon>Pseudomonadati</taxon>
        <taxon>Pseudomonadota</taxon>
        <taxon>Alphaproteobacteria</taxon>
        <taxon>Caulobacterales</taxon>
        <taxon>Caulobacteraceae</taxon>
        <taxon>Brevundimonas</taxon>
    </lineage>
</organism>
<dbReference type="InterPro" id="IPR002577">
    <property type="entry name" value="HTH_HxlR"/>
</dbReference>
<dbReference type="Proteomes" id="UP000250358">
    <property type="component" value="Unassembled WGS sequence"/>
</dbReference>
<protein>
    <submittedName>
        <fullName evidence="5">HTH-type transcriptional activator hxlR</fullName>
    </submittedName>
</protein>
<dbReference type="Gene3D" id="1.10.10.10">
    <property type="entry name" value="Winged helix-like DNA-binding domain superfamily/Winged helix DNA-binding domain"/>
    <property type="match status" value="1"/>
</dbReference>
<dbReference type="InterPro" id="IPR036390">
    <property type="entry name" value="WH_DNA-bd_sf"/>
</dbReference>
<evidence type="ECO:0000313" key="6">
    <source>
        <dbReference type="Proteomes" id="UP000250358"/>
    </source>
</evidence>
<dbReference type="InterPro" id="IPR036388">
    <property type="entry name" value="WH-like_DNA-bd_sf"/>
</dbReference>
<dbReference type="GO" id="GO:0003677">
    <property type="term" value="F:DNA binding"/>
    <property type="evidence" value="ECO:0007669"/>
    <property type="project" value="UniProtKB-KW"/>
</dbReference>
<sequence length="122" mass="13422">MTLKMRKNRSAPPPERCDLTECMAVISGAWAANVIWHLREGPRRFSELRADIPPVSAKVMSQRLRELQARGVLDRRVVPTSPPSVEYALTALGGELIPALTAIVEVGHRLKAAAKDARKDAD</sequence>
<accession>A0A2X1AYN5</accession>
<evidence type="ECO:0000259" key="4">
    <source>
        <dbReference type="PROSITE" id="PS51118"/>
    </source>
</evidence>
<dbReference type="PROSITE" id="PS51118">
    <property type="entry name" value="HTH_HXLR"/>
    <property type="match status" value="1"/>
</dbReference>
<dbReference type="AlphaFoldDB" id="A0A2X1AYN5"/>
<name>A0A2X1AYN5_BREDI</name>
<dbReference type="RefSeq" id="WP_128115417.1">
    <property type="nucleotide sequence ID" value="NZ_UAQM01000005.1"/>
</dbReference>
<dbReference type="SUPFAM" id="SSF46785">
    <property type="entry name" value="Winged helix' DNA-binding domain"/>
    <property type="match status" value="1"/>
</dbReference>
<gene>
    <name evidence="5" type="primary">hxlR</name>
    <name evidence="5" type="ORF">NCTC11165_01232</name>
</gene>
<keyword evidence="2" id="KW-0238">DNA-binding</keyword>
<dbReference type="PANTHER" id="PTHR33204">
    <property type="entry name" value="TRANSCRIPTIONAL REGULATOR, MARR FAMILY"/>
    <property type="match status" value="1"/>
</dbReference>
<proteinExistence type="predicted"/>
<dbReference type="EMBL" id="UAQM01000005">
    <property type="protein sequence ID" value="SPU43674.1"/>
    <property type="molecule type" value="Genomic_DNA"/>
</dbReference>
<reference evidence="5 6" key="1">
    <citation type="submission" date="2018-06" db="EMBL/GenBank/DDBJ databases">
        <authorList>
            <consortium name="Pathogen Informatics"/>
            <person name="Doyle S."/>
        </authorList>
    </citation>
    <scope>NUCLEOTIDE SEQUENCE [LARGE SCALE GENOMIC DNA]</scope>
    <source>
        <strain evidence="5 6">NCTC11165</strain>
    </source>
</reference>
<keyword evidence="1" id="KW-0805">Transcription regulation</keyword>
<evidence type="ECO:0000256" key="3">
    <source>
        <dbReference type="ARBA" id="ARBA00023163"/>
    </source>
</evidence>